<dbReference type="RefSeq" id="WP_203151785.1">
    <property type="nucleotide sequence ID" value="NZ_JAEVHL010000293.1"/>
</dbReference>
<evidence type="ECO:0008006" key="3">
    <source>
        <dbReference type="Google" id="ProtNLM"/>
    </source>
</evidence>
<reference evidence="1 2" key="1">
    <citation type="submission" date="2021-01" db="EMBL/GenBank/DDBJ databases">
        <title>Draft genome sequence of Micromonospora sp. strain STR1s_6.</title>
        <authorList>
            <person name="Karlyshev A."/>
            <person name="Jawad R."/>
        </authorList>
    </citation>
    <scope>NUCLEOTIDE SEQUENCE [LARGE SCALE GENOMIC DNA]</scope>
    <source>
        <strain evidence="1 2">STR1S-6</strain>
    </source>
</reference>
<organism evidence="1 2">
    <name type="scientific">Micromonospora tarensis</name>
    <dbReference type="NCBI Taxonomy" id="2806100"/>
    <lineage>
        <taxon>Bacteria</taxon>
        <taxon>Bacillati</taxon>
        <taxon>Actinomycetota</taxon>
        <taxon>Actinomycetes</taxon>
        <taxon>Micromonosporales</taxon>
        <taxon>Micromonosporaceae</taxon>
        <taxon>Micromonospora</taxon>
    </lineage>
</organism>
<evidence type="ECO:0000313" key="1">
    <source>
        <dbReference type="EMBL" id="MBM0279473.1"/>
    </source>
</evidence>
<gene>
    <name evidence="1" type="ORF">JM949_31750</name>
</gene>
<dbReference type="EMBL" id="JAEVHL010000293">
    <property type="protein sequence ID" value="MBM0279473.1"/>
    <property type="molecule type" value="Genomic_DNA"/>
</dbReference>
<keyword evidence="2" id="KW-1185">Reference proteome</keyword>
<proteinExistence type="predicted"/>
<protein>
    <recommendedName>
        <fullName evidence="3">DUF222 domain-containing protein</fullName>
    </recommendedName>
</protein>
<sequence length="139" mass="15044">MGSVGELLAGLRAARVDADRAAALAARVRWRLGATEDRLRRTRDLADAVAARRFAAAITRLDLVVARLAVGGCRLDRSVAALTGEPVTARTVEPRSPAIPAEEIAQGCRAASVLAGRRIRLAGLGRRRTALTRIWERRW</sequence>
<name>A0ABS1YPV3_9ACTN</name>
<evidence type="ECO:0000313" key="2">
    <source>
        <dbReference type="Proteomes" id="UP000622245"/>
    </source>
</evidence>
<dbReference type="Proteomes" id="UP000622245">
    <property type="component" value="Unassembled WGS sequence"/>
</dbReference>
<accession>A0ABS1YPV3</accession>
<comment type="caution">
    <text evidence="1">The sequence shown here is derived from an EMBL/GenBank/DDBJ whole genome shotgun (WGS) entry which is preliminary data.</text>
</comment>